<gene>
    <name evidence="1" type="ORF">NQ318_013388</name>
</gene>
<evidence type="ECO:0000313" key="2">
    <source>
        <dbReference type="Proteomes" id="UP001162162"/>
    </source>
</evidence>
<reference evidence="1" key="1">
    <citation type="journal article" date="2023" name="Insect Mol. Biol.">
        <title>Genome sequencing provides insights into the evolution of gene families encoding plant cell wall-degrading enzymes in longhorned beetles.</title>
        <authorList>
            <person name="Shin N.R."/>
            <person name="Okamura Y."/>
            <person name="Kirsch R."/>
            <person name="Pauchet Y."/>
        </authorList>
    </citation>
    <scope>NUCLEOTIDE SEQUENCE</scope>
    <source>
        <strain evidence="1">AMC_N1</strain>
    </source>
</reference>
<protein>
    <recommendedName>
        <fullName evidence="3">DDE Tnp4 domain-containing protein</fullName>
    </recommendedName>
</protein>
<dbReference type="EMBL" id="JAPWTK010000343">
    <property type="protein sequence ID" value="KAJ8942099.1"/>
    <property type="molecule type" value="Genomic_DNA"/>
</dbReference>
<accession>A0AAV8XUF5</accession>
<proteinExistence type="predicted"/>
<sequence length="254" mass="29140">MYYKKYTTILKSNADSKMDVSSISTLIRVLIWKTRELRGDRDKDANLVTPVDLIFSLGDFSIDLRLPPLGAQLLISADLNMAGKVMRVAMWNWVLNICGELSEIIAAEMNRTKNKRCWVRKWLSRKEIYGASSTLLRELAEQDVPEYRNWLRMSKEQFESLLAQITPQISKKNTVMRSAIPARIKLEITLSYLATGNSFRTLQRLFCVSRAGISKFVPEVCDAIYESLKEYIKCIIVVFNPISGTNFTELDHLD</sequence>
<organism evidence="1 2">
    <name type="scientific">Aromia moschata</name>
    <dbReference type="NCBI Taxonomy" id="1265417"/>
    <lineage>
        <taxon>Eukaryota</taxon>
        <taxon>Metazoa</taxon>
        <taxon>Ecdysozoa</taxon>
        <taxon>Arthropoda</taxon>
        <taxon>Hexapoda</taxon>
        <taxon>Insecta</taxon>
        <taxon>Pterygota</taxon>
        <taxon>Neoptera</taxon>
        <taxon>Endopterygota</taxon>
        <taxon>Coleoptera</taxon>
        <taxon>Polyphaga</taxon>
        <taxon>Cucujiformia</taxon>
        <taxon>Chrysomeloidea</taxon>
        <taxon>Cerambycidae</taxon>
        <taxon>Cerambycinae</taxon>
        <taxon>Callichromatini</taxon>
        <taxon>Aromia</taxon>
    </lineage>
</organism>
<name>A0AAV8XUF5_9CUCU</name>
<comment type="caution">
    <text evidence="1">The sequence shown here is derived from an EMBL/GenBank/DDBJ whole genome shotgun (WGS) entry which is preliminary data.</text>
</comment>
<evidence type="ECO:0000313" key="1">
    <source>
        <dbReference type="EMBL" id="KAJ8942099.1"/>
    </source>
</evidence>
<dbReference type="AlphaFoldDB" id="A0AAV8XUF5"/>
<keyword evidence="2" id="KW-1185">Reference proteome</keyword>
<evidence type="ECO:0008006" key="3">
    <source>
        <dbReference type="Google" id="ProtNLM"/>
    </source>
</evidence>
<dbReference type="Proteomes" id="UP001162162">
    <property type="component" value="Unassembled WGS sequence"/>
</dbReference>